<feature type="region of interest" description="Regulatory domain" evidence="12">
    <location>
        <begin position="393"/>
        <end position="517"/>
    </location>
</feature>
<keyword evidence="9 12" id="KW-0479">Metal-binding</keyword>
<dbReference type="EMBL" id="QZJZ01000039">
    <property type="protein sequence ID" value="RJP59907.1"/>
    <property type="molecule type" value="Genomic_DNA"/>
</dbReference>
<keyword evidence="14" id="KW-0012">Acyltransferase</keyword>
<dbReference type="NCBIfam" id="NF002085">
    <property type="entry name" value="PRK00915.1-2"/>
    <property type="match status" value="1"/>
</dbReference>
<name>A0A3A4RAV7_9BACT</name>
<dbReference type="FunFam" id="3.20.20.70:FF:000010">
    <property type="entry name" value="2-isopropylmalate synthase"/>
    <property type="match status" value="1"/>
</dbReference>
<feature type="binding site" evidence="12">
    <location>
        <position position="238"/>
    </location>
    <ligand>
        <name>Mn(2+)</name>
        <dbReference type="ChEBI" id="CHEBI:29035"/>
    </ligand>
</feature>
<keyword evidence="6 12" id="KW-0963">Cytoplasm</keyword>
<dbReference type="FunFam" id="3.30.160.270:FF:000001">
    <property type="entry name" value="2-isopropylmalate synthase"/>
    <property type="match status" value="1"/>
</dbReference>
<dbReference type="Gene3D" id="1.10.238.260">
    <property type="match status" value="1"/>
</dbReference>
<evidence type="ECO:0000256" key="6">
    <source>
        <dbReference type="ARBA" id="ARBA00022490"/>
    </source>
</evidence>
<dbReference type="HAMAP" id="MF_01025">
    <property type="entry name" value="LeuA_type1"/>
    <property type="match status" value="1"/>
</dbReference>
<comment type="pathway">
    <text evidence="1 12">Amino-acid biosynthesis; L-leucine biosynthesis; L-leucine from 3-methyl-2-oxobutanoate: step 1/4.</text>
</comment>
<evidence type="ECO:0000256" key="1">
    <source>
        <dbReference type="ARBA" id="ARBA00004689"/>
    </source>
</evidence>
<evidence type="ECO:0000256" key="7">
    <source>
        <dbReference type="ARBA" id="ARBA00022605"/>
    </source>
</evidence>
<dbReference type="InterPro" id="IPR005671">
    <property type="entry name" value="LeuA_bact_synth"/>
</dbReference>
<dbReference type="Pfam" id="PF08502">
    <property type="entry name" value="LeuA_dimer"/>
    <property type="match status" value="1"/>
</dbReference>
<organism evidence="14 15">
    <name type="scientific">Candidatus Auribacter fodinae</name>
    <dbReference type="NCBI Taxonomy" id="2093366"/>
    <lineage>
        <taxon>Bacteria</taxon>
        <taxon>Pseudomonadati</taxon>
        <taxon>Candidatus Auribacterota</taxon>
        <taxon>Candidatus Auribacteria</taxon>
        <taxon>Candidatus Auribacterales</taxon>
        <taxon>Candidatus Auribacteraceae</taxon>
        <taxon>Candidatus Auribacter</taxon>
    </lineage>
</organism>
<evidence type="ECO:0000256" key="12">
    <source>
        <dbReference type="HAMAP-Rule" id="MF_01025"/>
    </source>
</evidence>
<dbReference type="Gene3D" id="3.30.160.270">
    <property type="match status" value="1"/>
</dbReference>
<dbReference type="PROSITE" id="PS00816">
    <property type="entry name" value="AIPM_HOMOCIT_SYNTH_2"/>
    <property type="match status" value="1"/>
</dbReference>
<dbReference type="InterPro" id="IPR036230">
    <property type="entry name" value="LeuA_allosteric_dom_sf"/>
</dbReference>
<dbReference type="CDD" id="cd07940">
    <property type="entry name" value="DRE_TIM_IPMS"/>
    <property type="match status" value="1"/>
</dbReference>
<comment type="similarity">
    <text evidence="2 12">Belongs to the alpha-IPM synthase/homocitrate synthase family. LeuA type 1 subfamily.</text>
</comment>
<evidence type="ECO:0000256" key="5">
    <source>
        <dbReference type="ARBA" id="ARBA00022430"/>
    </source>
</evidence>
<dbReference type="PANTHER" id="PTHR10277:SF9">
    <property type="entry name" value="2-ISOPROPYLMALATE SYNTHASE 1, CHLOROPLASTIC-RELATED"/>
    <property type="match status" value="1"/>
</dbReference>
<evidence type="ECO:0000313" key="15">
    <source>
        <dbReference type="Proteomes" id="UP000266426"/>
    </source>
</evidence>
<evidence type="ECO:0000256" key="8">
    <source>
        <dbReference type="ARBA" id="ARBA00022679"/>
    </source>
</evidence>
<sequence length="517" mass="56650">MSDKIIIFDTTLRDGEQAPGASLNIREKLEIARQLVRLNVDVIEAGFPIASPGDFEAVKAVSQEIKGPVIAGLARSRQADIDRAAEALKYAERGRIHVFLATSKIHMQYKLKKAEDEILHLAVEAVKYAKKQIDDIEFSPEDASRTELPFLARVVEAVIDAGARTVNIPDTVGYAIPDDFASAIEYLYAHVPNIDKAVISVHCHNDLGLATANSLAAVKAGARQVECTINGIGERAGNCSMEEFVMALKTRKDFFGSLHTDINTKQILTASKMVSHLTGFVVQPNKAIVGDNAFAHESGIHQDGVLKERTTYEIIDPEEIGLSESKLVLGKHSGRHAFKDRLEQLGFSLDNEELDQAFERFKELADKKKSVFDEDLESIVQEAFAQTVPQVYQLDYIHISSGNRNIPTATVRLKKEEVIFQDAACGDGPVDAAYQAIERITGIKLELVDYSLRSVSKGKDAIGEVVLKARYGDKVVMGKGTSTDIIEASARAFIDAINKLVRDSVDKGSDITKQGNV</sequence>
<gene>
    <name evidence="12" type="primary">leuA</name>
    <name evidence="14" type="ORF">C4541_05080</name>
</gene>
<accession>A0A3A4RAV7</accession>
<dbReference type="GO" id="GO:0003852">
    <property type="term" value="F:2-isopropylmalate synthase activity"/>
    <property type="evidence" value="ECO:0007669"/>
    <property type="project" value="UniProtKB-UniRule"/>
</dbReference>
<dbReference type="InterPro" id="IPR054691">
    <property type="entry name" value="LeuA/HCS_post-cat"/>
</dbReference>
<dbReference type="Gene3D" id="3.20.20.70">
    <property type="entry name" value="Aldolase class I"/>
    <property type="match status" value="1"/>
</dbReference>
<evidence type="ECO:0000259" key="13">
    <source>
        <dbReference type="PROSITE" id="PS50991"/>
    </source>
</evidence>
<evidence type="ECO:0000256" key="9">
    <source>
        <dbReference type="ARBA" id="ARBA00022723"/>
    </source>
</evidence>
<dbReference type="NCBIfam" id="NF002087">
    <property type="entry name" value="PRK00915.1-4"/>
    <property type="match status" value="1"/>
</dbReference>
<dbReference type="PROSITE" id="PS00815">
    <property type="entry name" value="AIPM_HOMOCIT_SYNTH_1"/>
    <property type="match status" value="1"/>
</dbReference>
<dbReference type="GO" id="GO:0009098">
    <property type="term" value="P:L-leucine biosynthetic process"/>
    <property type="evidence" value="ECO:0007669"/>
    <property type="project" value="UniProtKB-UniRule"/>
</dbReference>
<dbReference type="FunFam" id="1.10.238.260:FF:000001">
    <property type="entry name" value="2-isopropylmalate synthase"/>
    <property type="match status" value="1"/>
</dbReference>
<dbReference type="Pfam" id="PF22617">
    <property type="entry name" value="HCS_D2"/>
    <property type="match status" value="1"/>
</dbReference>
<dbReference type="GO" id="GO:0003985">
    <property type="term" value="F:acetyl-CoA C-acetyltransferase activity"/>
    <property type="evidence" value="ECO:0007669"/>
    <property type="project" value="UniProtKB-UniRule"/>
</dbReference>
<comment type="subunit">
    <text evidence="12">Homodimer.</text>
</comment>
<comment type="function">
    <text evidence="12">Catalyzes the condensation of the acetyl group of acetyl-CoA with 3-methyl-2-oxobutanoate (2-ketoisovalerate) to form 3-carboxy-3-hydroxy-4-methylpentanoate (2-isopropylmalate).</text>
</comment>
<feature type="binding site" evidence="12">
    <location>
        <position position="202"/>
    </location>
    <ligand>
        <name>Mn(2+)</name>
        <dbReference type="ChEBI" id="CHEBI:29035"/>
    </ligand>
</feature>
<dbReference type="NCBIfam" id="NF002086">
    <property type="entry name" value="PRK00915.1-3"/>
    <property type="match status" value="1"/>
</dbReference>
<evidence type="ECO:0000313" key="14">
    <source>
        <dbReference type="EMBL" id="RJP59907.1"/>
    </source>
</evidence>
<comment type="caution">
    <text evidence="14">The sequence shown here is derived from an EMBL/GenBank/DDBJ whole genome shotgun (WGS) entry which is preliminary data.</text>
</comment>
<dbReference type="InterPro" id="IPR000891">
    <property type="entry name" value="PYR_CT"/>
</dbReference>
<dbReference type="InterPro" id="IPR013785">
    <property type="entry name" value="Aldolase_TIM"/>
</dbReference>
<dbReference type="PANTHER" id="PTHR10277">
    <property type="entry name" value="HOMOCITRATE SYNTHASE-RELATED"/>
    <property type="match status" value="1"/>
</dbReference>
<comment type="cofactor">
    <cofactor evidence="12">
        <name>Mn(2+)</name>
        <dbReference type="ChEBI" id="CHEBI:29035"/>
    </cofactor>
</comment>
<dbReference type="SUPFAM" id="SSF51569">
    <property type="entry name" value="Aldolase"/>
    <property type="match status" value="1"/>
</dbReference>
<evidence type="ECO:0000256" key="11">
    <source>
        <dbReference type="ARBA" id="ARBA00023304"/>
    </source>
</evidence>
<keyword evidence="5 12" id="KW-0432">Leucine biosynthesis</keyword>
<dbReference type="GO" id="GO:0030145">
    <property type="term" value="F:manganese ion binding"/>
    <property type="evidence" value="ECO:0007669"/>
    <property type="project" value="UniProtKB-UniRule"/>
</dbReference>
<dbReference type="InterPro" id="IPR002034">
    <property type="entry name" value="AIPM/Hcit_synth_CS"/>
</dbReference>
<dbReference type="SUPFAM" id="SSF110921">
    <property type="entry name" value="2-isopropylmalate synthase LeuA, allosteric (dimerisation) domain"/>
    <property type="match status" value="1"/>
</dbReference>
<evidence type="ECO:0000256" key="2">
    <source>
        <dbReference type="ARBA" id="ARBA00009396"/>
    </source>
</evidence>
<feature type="binding site" evidence="12">
    <location>
        <position position="204"/>
    </location>
    <ligand>
        <name>Mn(2+)</name>
        <dbReference type="ChEBI" id="CHEBI:29035"/>
    </ligand>
</feature>
<dbReference type="GO" id="GO:0005737">
    <property type="term" value="C:cytoplasm"/>
    <property type="evidence" value="ECO:0007669"/>
    <property type="project" value="UniProtKB-UniRule"/>
</dbReference>
<evidence type="ECO:0000256" key="4">
    <source>
        <dbReference type="ARBA" id="ARBA00018198"/>
    </source>
</evidence>
<dbReference type="NCBIfam" id="TIGR00973">
    <property type="entry name" value="leuA_bact"/>
    <property type="match status" value="1"/>
</dbReference>
<feature type="domain" description="Pyruvate carboxyltransferase" evidence="13">
    <location>
        <begin position="5"/>
        <end position="268"/>
    </location>
</feature>
<dbReference type="UniPathway" id="UPA00048">
    <property type="reaction ID" value="UER00070"/>
</dbReference>
<comment type="catalytic activity">
    <reaction evidence="12">
        <text>3-methyl-2-oxobutanoate + acetyl-CoA + H2O = (2S)-2-isopropylmalate + CoA + H(+)</text>
        <dbReference type="Rhea" id="RHEA:21524"/>
        <dbReference type="ChEBI" id="CHEBI:1178"/>
        <dbReference type="ChEBI" id="CHEBI:11851"/>
        <dbReference type="ChEBI" id="CHEBI:15377"/>
        <dbReference type="ChEBI" id="CHEBI:15378"/>
        <dbReference type="ChEBI" id="CHEBI:57287"/>
        <dbReference type="ChEBI" id="CHEBI:57288"/>
        <dbReference type="EC" id="2.3.3.13"/>
    </reaction>
</comment>
<proteinExistence type="inferred from homology"/>
<keyword evidence="10 12" id="KW-0464">Manganese</keyword>
<reference evidence="14 15" key="1">
    <citation type="journal article" date="2017" name="ISME J.">
        <title>Energy and carbon metabolisms in a deep terrestrial subsurface fluid microbial community.</title>
        <authorList>
            <person name="Momper L."/>
            <person name="Jungbluth S.P."/>
            <person name="Lee M.D."/>
            <person name="Amend J.P."/>
        </authorList>
    </citation>
    <scope>NUCLEOTIDE SEQUENCE [LARGE SCALE GENOMIC DNA]</scope>
    <source>
        <strain evidence="14">SURF_26</strain>
    </source>
</reference>
<dbReference type="InterPro" id="IPR013709">
    <property type="entry name" value="2-isopropylmalate_synth_dimer"/>
</dbReference>
<feature type="binding site" evidence="12">
    <location>
        <position position="14"/>
    </location>
    <ligand>
        <name>Mn(2+)</name>
        <dbReference type="ChEBI" id="CHEBI:29035"/>
    </ligand>
</feature>
<keyword evidence="8 12" id="KW-0808">Transferase</keyword>
<dbReference type="PROSITE" id="PS50991">
    <property type="entry name" value="PYR_CT"/>
    <property type="match status" value="1"/>
</dbReference>
<dbReference type="Pfam" id="PF00682">
    <property type="entry name" value="HMGL-like"/>
    <property type="match status" value="1"/>
</dbReference>
<evidence type="ECO:0000256" key="10">
    <source>
        <dbReference type="ARBA" id="ARBA00023211"/>
    </source>
</evidence>
<evidence type="ECO:0000256" key="3">
    <source>
        <dbReference type="ARBA" id="ARBA00012973"/>
    </source>
</evidence>
<dbReference type="EC" id="2.3.3.13" evidence="3 12"/>
<keyword evidence="11 12" id="KW-0100">Branched-chain amino acid biosynthesis</keyword>
<dbReference type="SMART" id="SM00917">
    <property type="entry name" value="LeuA_dimer"/>
    <property type="match status" value="1"/>
</dbReference>
<dbReference type="InterPro" id="IPR050073">
    <property type="entry name" value="2-IPM_HCS-like"/>
</dbReference>
<dbReference type="Proteomes" id="UP000266426">
    <property type="component" value="Unassembled WGS sequence"/>
</dbReference>
<dbReference type="AlphaFoldDB" id="A0A3A4RAV7"/>
<protein>
    <recommendedName>
        <fullName evidence="4 12">2-isopropylmalate synthase</fullName>
        <ecNumber evidence="3 12">2.3.3.13</ecNumber>
    </recommendedName>
    <alternativeName>
        <fullName evidence="12">Alpha-IPM synthase</fullName>
    </alternativeName>
    <alternativeName>
        <fullName evidence="12">Alpha-isopropylmalate synthase</fullName>
    </alternativeName>
</protein>
<keyword evidence="7 12" id="KW-0028">Amino-acid biosynthesis</keyword>